<organism evidence="1 2">
    <name type="scientific">Aporhodopirellula aestuarii</name>
    <dbReference type="NCBI Taxonomy" id="2950107"/>
    <lineage>
        <taxon>Bacteria</taxon>
        <taxon>Pseudomonadati</taxon>
        <taxon>Planctomycetota</taxon>
        <taxon>Planctomycetia</taxon>
        <taxon>Pirellulales</taxon>
        <taxon>Pirellulaceae</taxon>
        <taxon>Aporhodopirellula</taxon>
    </lineage>
</organism>
<keyword evidence="2" id="KW-1185">Reference proteome</keyword>
<proteinExistence type="predicted"/>
<reference evidence="1 2" key="1">
    <citation type="journal article" date="2022" name="Syst. Appl. Microbiol.">
        <title>Rhodopirellula aestuarii sp. nov., a novel member of the genus Rhodopirellula isolated from brackish sediments collected in the Tagus River estuary, Portugal.</title>
        <authorList>
            <person name="Vitorino I.R."/>
            <person name="Klimek D."/>
            <person name="Calusinska M."/>
            <person name="Lobo-da-Cunha A."/>
            <person name="Vasconcelos V."/>
            <person name="Lage O.M."/>
        </authorList>
    </citation>
    <scope>NUCLEOTIDE SEQUENCE [LARGE SCALE GENOMIC DNA]</scope>
    <source>
        <strain evidence="1 2">ICT_H3.1</strain>
    </source>
</reference>
<dbReference type="Proteomes" id="UP001202961">
    <property type="component" value="Unassembled WGS sequence"/>
</dbReference>
<dbReference type="EMBL" id="JAMQBK010000085">
    <property type="protein sequence ID" value="MCM2374426.1"/>
    <property type="molecule type" value="Genomic_DNA"/>
</dbReference>
<dbReference type="RefSeq" id="WP_250932317.1">
    <property type="nucleotide sequence ID" value="NZ_JAMQBK010000085.1"/>
</dbReference>
<sequence length="387" mass="43732">MDNEARNHDLDDRYSLTENLRRCDSHDALSGWQADTPVTEDSHAPAYHLAVAMGRCLLFDFLPSDERLMTPLYPSMLEAALIGANRVASTTLDWLRSLDEDMQGCETPIEQHELAIRVLQRRFDLHAATLVVDQCIRIETDGANELPVTLTSYRDIVDFALSRLDKEIERERDWLSTADQTYWVENLATDLSSQSWPLEDRPWWLGPEIAGLRRELQDIDERFALAGDSQIAVASVVQNLVAPNHGERQDQHASDSTFSLAADADREKPNQQLQSYLHKFSDEESIEIVFEVAAIDGAPEQLHAETEILVSVEFHTVGEFLTIDSEGVAKRAFVLRWGLYSISVEVKRRVTADAHGVSLLGTSRIPWAAYRPLFEGKEPTIHIRRVG</sequence>
<accession>A0ABT0UDR1</accession>
<evidence type="ECO:0000313" key="1">
    <source>
        <dbReference type="EMBL" id="MCM2374426.1"/>
    </source>
</evidence>
<name>A0ABT0UDR1_9BACT</name>
<gene>
    <name evidence="1" type="ORF">NB063_27725</name>
</gene>
<evidence type="ECO:0000313" key="2">
    <source>
        <dbReference type="Proteomes" id="UP001202961"/>
    </source>
</evidence>
<protein>
    <submittedName>
        <fullName evidence="1">Uncharacterized protein</fullName>
    </submittedName>
</protein>
<comment type="caution">
    <text evidence="1">The sequence shown here is derived from an EMBL/GenBank/DDBJ whole genome shotgun (WGS) entry which is preliminary data.</text>
</comment>